<dbReference type="EMBL" id="KN834829">
    <property type="protein sequence ID" value="KIK53475.1"/>
    <property type="molecule type" value="Genomic_DNA"/>
</dbReference>
<proteinExistence type="predicted"/>
<dbReference type="CDD" id="cd00060">
    <property type="entry name" value="FHA"/>
    <property type="match status" value="1"/>
</dbReference>
<gene>
    <name evidence="2" type="ORF">GYMLUDRAFT_937448</name>
</gene>
<dbReference type="InterPro" id="IPR008984">
    <property type="entry name" value="SMAD_FHA_dom_sf"/>
</dbReference>
<evidence type="ECO:0000259" key="1">
    <source>
        <dbReference type="PROSITE" id="PS50006"/>
    </source>
</evidence>
<reference evidence="2 3" key="1">
    <citation type="submission" date="2014-04" db="EMBL/GenBank/DDBJ databases">
        <title>Evolutionary Origins and Diversification of the Mycorrhizal Mutualists.</title>
        <authorList>
            <consortium name="DOE Joint Genome Institute"/>
            <consortium name="Mycorrhizal Genomics Consortium"/>
            <person name="Kohler A."/>
            <person name="Kuo A."/>
            <person name="Nagy L.G."/>
            <person name="Floudas D."/>
            <person name="Copeland A."/>
            <person name="Barry K.W."/>
            <person name="Cichocki N."/>
            <person name="Veneault-Fourrey C."/>
            <person name="LaButti K."/>
            <person name="Lindquist E.A."/>
            <person name="Lipzen A."/>
            <person name="Lundell T."/>
            <person name="Morin E."/>
            <person name="Murat C."/>
            <person name="Riley R."/>
            <person name="Ohm R."/>
            <person name="Sun H."/>
            <person name="Tunlid A."/>
            <person name="Henrissat B."/>
            <person name="Grigoriev I.V."/>
            <person name="Hibbett D.S."/>
            <person name="Martin F."/>
        </authorList>
    </citation>
    <scope>NUCLEOTIDE SEQUENCE [LARGE SCALE GENOMIC DNA]</scope>
    <source>
        <strain evidence="2 3">FD-317 M1</strain>
    </source>
</reference>
<dbReference type="HOGENOM" id="CLU_1896467_0_0_1"/>
<sequence length="134" mass="14978">MAPANGKKDRELEVVEGVEFICEDPPHSKAQPRKFTIKQNSNTDELFIGSKLLESGKVIATKHAILKFKGTKVYISDAESKHGTWMNSEGVLVSGKDYLLKDGSTIVFGAKDDKLDKMHFEQRSRFSDPSPNQH</sequence>
<dbReference type="Proteomes" id="UP000053593">
    <property type="component" value="Unassembled WGS sequence"/>
</dbReference>
<dbReference type="SUPFAM" id="SSF49879">
    <property type="entry name" value="SMAD/FHA domain"/>
    <property type="match status" value="1"/>
</dbReference>
<dbReference type="Pfam" id="PF00498">
    <property type="entry name" value="FHA"/>
    <property type="match status" value="1"/>
</dbReference>
<accession>A0A0D0AST2</accession>
<feature type="domain" description="FHA" evidence="1">
    <location>
        <begin position="35"/>
        <end position="91"/>
    </location>
</feature>
<evidence type="ECO:0000313" key="3">
    <source>
        <dbReference type="Proteomes" id="UP000053593"/>
    </source>
</evidence>
<evidence type="ECO:0000313" key="2">
    <source>
        <dbReference type="EMBL" id="KIK53475.1"/>
    </source>
</evidence>
<dbReference type="AlphaFoldDB" id="A0A0D0AST2"/>
<protein>
    <recommendedName>
        <fullName evidence="1">FHA domain-containing protein</fullName>
    </recommendedName>
</protein>
<dbReference type="PROSITE" id="PS50006">
    <property type="entry name" value="FHA_DOMAIN"/>
    <property type="match status" value="1"/>
</dbReference>
<keyword evidence="3" id="KW-1185">Reference proteome</keyword>
<name>A0A0D0AST2_9AGAR</name>
<dbReference type="InterPro" id="IPR000253">
    <property type="entry name" value="FHA_dom"/>
</dbReference>
<organism evidence="2 3">
    <name type="scientific">Collybiopsis luxurians FD-317 M1</name>
    <dbReference type="NCBI Taxonomy" id="944289"/>
    <lineage>
        <taxon>Eukaryota</taxon>
        <taxon>Fungi</taxon>
        <taxon>Dikarya</taxon>
        <taxon>Basidiomycota</taxon>
        <taxon>Agaricomycotina</taxon>
        <taxon>Agaricomycetes</taxon>
        <taxon>Agaricomycetidae</taxon>
        <taxon>Agaricales</taxon>
        <taxon>Marasmiineae</taxon>
        <taxon>Omphalotaceae</taxon>
        <taxon>Collybiopsis</taxon>
        <taxon>Collybiopsis luxurians</taxon>
    </lineage>
</organism>
<dbReference type="Gene3D" id="2.60.200.20">
    <property type="match status" value="1"/>
</dbReference>